<organism evidence="4 5">
    <name type="scientific">Candidatus Pristimantibacillus lignocellulolyticus</name>
    <dbReference type="NCBI Taxonomy" id="2994561"/>
    <lineage>
        <taxon>Bacteria</taxon>
        <taxon>Bacillati</taxon>
        <taxon>Bacillota</taxon>
        <taxon>Bacilli</taxon>
        <taxon>Bacillales</taxon>
        <taxon>Paenibacillaceae</taxon>
        <taxon>Candidatus Pristimantibacillus</taxon>
    </lineage>
</organism>
<dbReference type="InterPro" id="IPR014755">
    <property type="entry name" value="Cu-Rt/internalin_Ig-like"/>
</dbReference>
<sequence>MSKTSHLLSKQNSQQPKQFRGGEKKVMKKSLSLLVAIAMVFSMFATVVSAAEKTAGQKLEDLGIIKGTSDGLAEKEDWKRQDVTVLIARLLGKEDVAKATANTHGFTDVDSKFYNGFISWAKAEGYFTGETATKFGVGNSITNQQFAAVLLRVLGVEVDYAAAFEKAVELKLVSADLVKTDNAVRGDIYESLLTALDYKIDGKKLGTILGLKGYEVTDLEVLSAKGTNQKTVKVEFNNDLGAVTANNFSVKRADNDSVQVIQNVTVSGVVATITLVDALTVDKDYVVTATNVSDKEATSVLSSGTAEFKYVKAVPASIGFEATTVEQNAEVKVVIKDAEGNDISANYTYADIDAVASSSVVNIVNGKITAAAVGVDGAHTVVSAKLKNTELTTGNVIIYVKQSLNTASSIGKVTLGTTTDPELSIFKGTPGTLVAEIVDAKNVSTILNSVTHKANFRSLNPTVLVVDATTGIVQPVANGSATVVITGTIGDKTVSKSVVVTVKDDAKIASVSAEKSVVNLVKGSNLQGEVKLNVKDQYGNNIRTAGTLEITSSTSGVVAVGTSVPYNAEGVATLPLLAPAANADKGTTVLTFKVTGTNLTTAVTVNVVDKGTFVGYAVELSNTTLDANTNTTDANKKNPTTATVKVYEKDSNGNNIAAITTGVVIEKDSSDAITTNATDAVTGVKAGSSVITVKVNNVVIGTYTITVLDTKPTNINKVAQNVNAITVDKNANISEKLFGNAAGNGGAFTATNQFGAVTPITGAVVYSANGSIVNGTTLTAGTTAGTTLLTVVIAGQVFTINVVVQ</sequence>
<feature type="domain" description="SLH" evidence="3">
    <location>
        <begin position="101"/>
        <end position="164"/>
    </location>
</feature>
<dbReference type="AlphaFoldDB" id="A0A9J6ZJ64"/>
<dbReference type="InterPro" id="IPR001119">
    <property type="entry name" value="SLH_dom"/>
</dbReference>
<dbReference type="PROSITE" id="PS51272">
    <property type="entry name" value="SLH"/>
    <property type="match status" value="1"/>
</dbReference>
<reference evidence="4" key="1">
    <citation type="submission" date="2022-05" db="EMBL/GenBank/DDBJ databases">
        <title>Novel bacterial taxa in a minimal lignocellulolytic consortium and its capacity to transform plastics disclosed by genome-resolved metagenomics.</title>
        <authorList>
            <person name="Rodriguez C.A.D."/>
            <person name="Diaz-Garcia L."/>
            <person name="Herrera K."/>
            <person name="Tarazona N.A."/>
            <person name="Sproer C."/>
            <person name="Overmann J."/>
            <person name="Jimenez D.J."/>
        </authorList>
    </citation>
    <scope>NUCLEOTIDE SEQUENCE</scope>
    <source>
        <strain evidence="4">MAG5</strain>
    </source>
</reference>
<dbReference type="Proteomes" id="UP001056756">
    <property type="component" value="Chromosome"/>
</dbReference>
<evidence type="ECO:0000256" key="2">
    <source>
        <dbReference type="SAM" id="MobiDB-lite"/>
    </source>
</evidence>
<feature type="compositionally biased region" description="Polar residues" evidence="2">
    <location>
        <begin position="1"/>
        <end position="17"/>
    </location>
</feature>
<evidence type="ECO:0000259" key="3">
    <source>
        <dbReference type="PROSITE" id="PS51272"/>
    </source>
</evidence>
<feature type="region of interest" description="Disordered" evidence="2">
    <location>
        <begin position="1"/>
        <end position="23"/>
    </location>
</feature>
<dbReference type="KEGG" id="plig:NAG76_07565"/>
<evidence type="ECO:0000256" key="1">
    <source>
        <dbReference type="ARBA" id="ARBA00022729"/>
    </source>
</evidence>
<keyword evidence="1" id="KW-0732">Signal</keyword>
<accession>A0A9J6ZJ64</accession>
<protein>
    <submittedName>
        <fullName evidence="4">S-layer homology domain-containing protein</fullName>
    </submittedName>
</protein>
<gene>
    <name evidence="4" type="ORF">NAG76_07565</name>
</gene>
<name>A0A9J6ZJ64_9BACL</name>
<evidence type="ECO:0000313" key="5">
    <source>
        <dbReference type="Proteomes" id="UP001056756"/>
    </source>
</evidence>
<dbReference type="EMBL" id="CP097899">
    <property type="protein sequence ID" value="URN96076.1"/>
    <property type="molecule type" value="Genomic_DNA"/>
</dbReference>
<evidence type="ECO:0000313" key="4">
    <source>
        <dbReference type="EMBL" id="URN96076.1"/>
    </source>
</evidence>
<dbReference type="Gene3D" id="2.60.40.1220">
    <property type="match status" value="1"/>
</dbReference>
<proteinExistence type="predicted"/>